<dbReference type="AlphaFoldDB" id="A0A1Y6BVP7"/>
<feature type="chain" id="PRO_5012147663" evidence="1">
    <location>
        <begin position="20"/>
        <end position="118"/>
    </location>
</feature>
<evidence type="ECO:0000313" key="3">
    <source>
        <dbReference type="Proteomes" id="UP000192907"/>
    </source>
</evidence>
<sequence length="118" mass="12979">MYKIILAIISMAFSNPLMAAKSEVMDPPQHEKSWQDKPLLAQKAKSRKKILQGVARGKASSTSIDFDAAAIDGERRAPVGVAVGGSKSNQEYDLINLRLRWHPEMIKSTSNLETGKGR</sequence>
<accession>A0A1Y6BVP7</accession>
<evidence type="ECO:0000256" key="1">
    <source>
        <dbReference type="SAM" id="SignalP"/>
    </source>
</evidence>
<dbReference type="Proteomes" id="UP000192907">
    <property type="component" value="Unassembled WGS sequence"/>
</dbReference>
<dbReference type="RefSeq" id="WP_132319298.1">
    <property type="nucleotide sequence ID" value="NZ_FWZT01000009.1"/>
</dbReference>
<keyword evidence="1" id="KW-0732">Signal</keyword>
<keyword evidence="3" id="KW-1185">Reference proteome</keyword>
<proteinExistence type="predicted"/>
<feature type="signal peptide" evidence="1">
    <location>
        <begin position="1"/>
        <end position="19"/>
    </location>
</feature>
<gene>
    <name evidence="2" type="ORF">SAMN06296036_109125</name>
</gene>
<dbReference type="EMBL" id="FWZT01000009">
    <property type="protein sequence ID" value="SMF29686.1"/>
    <property type="molecule type" value="Genomic_DNA"/>
</dbReference>
<dbReference type="STRING" id="1513793.SAMN06296036_109125"/>
<evidence type="ECO:0000313" key="2">
    <source>
        <dbReference type="EMBL" id="SMF29686.1"/>
    </source>
</evidence>
<name>A0A1Y6BVP7_9BACT</name>
<dbReference type="OrthoDB" id="9943719at2"/>
<protein>
    <submittedName>
        <fullName evidence="2">Uncharacterized protein</fullName>
    </submittedName>
</protein>
<reference evidence="3" key="1">
    <citation type="submission" date="2017-04" db="EMBL/GenBank/DDBJ databases">
        <authorList>
            <person name="Varghese N."/>
            <person name="Submissions S."/>
        </authorList>
    </citation>
    <scope>NUCLEOTIDE SEQUENCE [LARGE SCALE GENOMIC DNA]</scope>
    <source>
        <strain evidence="3">RKEM611</strain>
    </source>
</reference>
<organism evidence="2 3">
    <name type="scientific">Pseudobacteriovorax antillogorgiicola</name>
    <dbReference type="NCBI Taxonomy" id="1513793"/>
    <lineage>
        <taxon>Bacteria</taxon>
        <taxon>Pseudomonadati</taxon>
        <taxon>Bdellovibrionota</taxon>
        <taxon>Oligoflexia</taxon>
        <taxon>Oligoflexales</taxon>
        <taxon>Pseudobacteriovoracaceae</taxon>
        <taxon>Pseudobacteriovorax</taxon>
    </lineage>
</organism>